<evidence type="ECO:0008006" key="4">
    <source>
        <dbReference type="Google" id="ProtNLM"/>
    </source>
</evidence>
<accession>A0A366X8Q8</accession>
<feature type="compositionally biased region" description="Low complexity" evidence="1">
    <location>
        <begin position="291"/>
        <end position="304"/>
    </location>
</feature>
<protein>
    <recommendedName>
        <fullName evidence="4">Cellulose-binding protein</fullName>
    </recommendedName>
</protein>
<proteinExistence type="predicted"/>
<reference evidence="2 3" key="1">
    <citation type="submission" date="2018-07" db="EMBL/GenBank/DDBJ databases">
        <title>Modular assembly of carbohydrate-degrading microbial communities in the ocean.</title>
        <authorList>
            <person name="Enke T.N."/>
            <person name="Datta M.S."/>
            <person name="Schwartzman J.A."/>
            <person name="Cermak N."/>
            <person name="Schmitz D.A."/>
            <person name="Barrere J."/>
            <person name="Cordero O.X."/>
        </authorList>
    </citation>
    <scope>NUCLEOTIDE SEQUENCE [LARGE SCALE GENOMIC DNA]</scope>
    <source>
        <strain evidence="2 3">C3M10</strain>
    </source>
</reference>
<dbReference type="Proteomes" id="UP000252706">
    <property type="component" value="Unassembled WGS sequence"/>
</dbReference>
<dbReference type="RefSeq" id="WP_113821874.1">
    <property type="nucleotide sequence ID" value="NZ_QOCE01000005.1"/>
</dbReference>
<gene>
    <name evidence="2" type="ORF">DS909_02570</name>
</gene>
<evidence type="ECO:0000313" key="2">
    <source>
        <dbReference type="EMBL" id="RBW61612.1"/>
    </source>
</evidence>
<evidence type="ECO:0000256" key="1">
    <source>
        <dbReference type="SAM" id="MobiDB-lite"/>
    </source>
</evidence>
<dbReference type="EMBL" id="QOCE01000005">
    <property type="protein sequence ID" value="RBW61612.1"/>
    <property type="molecule type" value="Genomic_DNA"/>
</dbReference>
<comment type="caution">
    <text evidence="2">The sequence shown here is derived from an EMBL/GenBank/DDBJ whole genome shotgun (WGS) entry which is preliminary data.</text>
</comment>
<dbReference type="OrthoDB" id="7783360at2"/>
<name>A0A366X8Q8_9RHOB</name>
<dbReference type="Gene3D" id="3.40.50.1110">
    <property type="entry name" value="SGNH hydrolase"/>
    <property type="match status" value="1"/>
</dbReference>
<dbReference type="GO" id="GO:0016788">
    <property type="term" value="F:hydrolase activity, acting on ester bonds"/>
    <property type="evidence" value="ECO:0007669"/>
    <property type="project" value="UniProtKB-ARBA"/>
</dbReference>
<dbReference type="InterPro" id="IPR036514">
    <property type="entry name" value="SGNH_hydro_sf"/>
</dbReference>
<evidence type="ECO:0000313" key="3">
    <source>
        <dbReference type="Proteomes" id="UP000252706"/>
    </source>
</evidence>
<organism evidence="2 3">
    <name type="scientific">Phaeobacter gallaeciensis</name>
    <dbReference type="NCBI Taxonomy" id="60890"/>
    <lineage>
        <taxon>Bacteria</taxon>
        <taxon>Pseudomonadati</taxon>
        <taxon>Pseudomonadota</taxon>
        <taxon>Alphaproteobacteria</taxon>
        <taxon>Rhodobacterales</taxon>
        <taxon>Roseobacteraceae</taxon>
        <taxon>Phaeobacter</taxon>
    </lineage>
</organism>
<feature type="region of interest" description="Disordered" evidence="1">
    <location>
        <begin position="276"/>
        <end position="312"/>
    </location>
</feature>
<sequence>MSWLSTLTGVFFIGHSLFGPTNPDMFASALGDRGITVGMQIINGSPLGYNWDNGATAQGMNAREALATGGYNAVILTEAIPLANHIEYSDTTGVATQYYDLAVQSNPDARVFLQETWHDLRSGSGLSTEFDAAADIPWRDRLDQDLALWQSVVDGVNANRSKPGEPMRLLPAGQAIARLTDEIANGTVPGFTRIDQFFFDDIHPNDFGFYFLTMVQFAAVTGEPPKGIKRRLRDPWGQPFKALNPLQAQRLQDIAWEAVSGYYAAHPVQVARAVEETPAPPPEDVAEPDQEQQQAPQESASPQTLAESFAPPLDPDAKVPMAIGLAAVSDWSVQQPFLDVFKTARPWIGHRAGEWGGANHDDLAAADYLDAHGWPVAIPPELGSIGTLILTDISPKAVSLAGRYRLRYEGKGVIEVSGRGTNVKYGKNAVEFDYEPGLGGVDLRIQRTHLGGDYVRNISVVKLDHVAAYDAGAIFNPLWLDRMQGFSAFRFMDWMETNDSTQSAWKDRPKPDDYTYGRHGVPMEIMVELLNRTGADGWFNMPHLADDAYIREFATYVRDTLWIEQKAYVELSNEVWNWQFQQAAWAEEQAQVRWKQDNLWVSYYAVRAMEMAEIWSEVYGDQADDRLVKVISTQTGWLGLEDQILRAPHWQDESAENKAPATYFDAYAVTGYFSALLGAEARQPMVKRWLNDSLVAAQQQADAKGLSGSAHEEYVAKHRFDLATIQAWAELRDGATSGENVDTLAHNLTERLPYHAQIAEQYNLDLIMYEGGSHVVGVGPPVDDDELTAFLTHLNYTPEMGELYKELIQGWHAIGGKLFNAYADVYPANKWGSWGHLRFLSDQNPRWDVVDSFK</sequence>
<dbReference type="AlphaFoldDB" id="A0A366X8Q8"/>